<keyword evidence="1" id="KW-0732">Signal</keyword>
<dbReference type="Proteomes" id="UP000325440">
    <property type="component" value="Unassembled WGS sequence"/>
</dbReference>
<dbReference type="OrthoDB" id="6630744at2759"/>
<accession>A0A5E4NMT5</accession>
<reference evidence="2 3" key="1">
    <citation type="submission" date="2019-08" db="EMBL/GenBank/DDBJ databases">
        <authorList>
            <person name="Alioto T."/>
            <person name="Alioto T."/>
            <person name="Gomez Garrido J."/>
        </authorList>
    </citation>
    <scope>NUCLEOTIDE SEQUENCE [LARGE SCALE GENOMIC DNA]</scope>
</reference>
<organism evidence="2 3">
    <name type="scientific">Cinara cedri</name>
    <dbReference type="NCBI Taxonomy" id="506608"/>
    <lineage>
        <taxon>Eukaryota</taxon>
        <taxon>Metazoa</taxon>
        <taxon>Ecdysozoa</taxon>
        <taxon>Arthropoda</taxon>
        <taxon>Hexapoda</taxon>
        <taxon>Insecta</taxon>
        <taxon>Pterygota</taxon>
        <taxon>Neoptera</taxon>
        <taxon>Paraneoptera</taxon>
        <taxon>Hemiptera</taxon>
        <taxon>Sternorrhyncha</taxon>
        <taxon>Aphidomorpha</taxon>
        <taxon>Aphidoidea</taxon>
        <taxon>Aphididae</taxon>
        <taxon>Lachninae</taxon>
        <taxon>Cinara</taxon>
    </lineage>
</organism>
<keyword evidence="3" id="KW-1185">Reference proteome</keyword>
<evidence type="ECO:0000313" key="2">
    <source>
        <dbReference type="EMBL" id="VVC46278.1"/>
    </source>
</evidence>
<evidence type="ECO:0000313" key="3">
    <source>
        <dbReference type="Proteomes" id="UP000325440"/>
    </source>
</evidence>
<sequence length="745" mass="86735">MAFNATKLVFYTLIVHVIVPDIPSKVTTTFGSTNERSKFNNIVNEFQKKYNLKKGAEIITQHQNNHFGKIPGEFITFEIDLFLILQQMAYMFDKRSESGLMYEDYFLKICSILPRCLDFININVFQNSITVMLNKIHIVLCYSLPTYFKTYINASPNNIDKKFVDKTIERNLASIVSMTEIKTNNSDNLFEQPNYKNESLNFISKVYEIIGNIDFISCMSENLGKLKQHLNEHNSHNNEIKFKVTKVITRDNKIQINSENNVHFLELNKNYTNELRNKCGFKIQSHDLSKLKTMQHIVFYTLKKLKEYFTNILLNGSKKRSQKIEKDLGKKYILMDTLNKMCQKISLILVYLNKNEVDDDSIIFRLYLTFCADFKEYTDIRCTSAFNGTAVSQSLEAERNKCIRESVKNIWTWNIFITTIEVPKKSEDKYLTNENCKILYLNYLENIHNTIKQFHKGMGVWTTFEWLSGKYVLTESSQNTRMHDIKSKNINIKTVNMSLSVAYYATLPWGLNTFSVGNFHNVVVNHLDSTMNTYVYIYAKIIDLYLERTGITVESHVLQSIRDSIRWHNEGTKLFYKYLYLPLYTDKDSQDEPQPTDDIKTIIYRIQNIDDSGNISLNDIIPEHDKDNFLEWSETKLPNNDEGYKQFNTFINGNCMDAMDFMSTFFSIVEKSMDINFEFHSATTMYSQYCPENIFDVKSAVKLMSVVRDQQEYTEAGSKDGVIGSSSPGNKSNVKTLLMGFLKLQ</sequence>
<proteinExistence type="predicted"/>
<name>A0A5E4NMT5_9HEMI</name>
<dbReference type="AlphaFoldDB" id="A0A5E4NMT5"/>
<evidence type="ECO:0000256" key="1">
    <source>
        <dbReference type="SAM" id="SignalP"/>
    </source>
</evidence>
<feature type="signal peptide" evidence="1">
    <location>
        <begin position="1"/>
        <end position="20"/>
    </location>
</feature>
<protein>
    <submittedName>
        <fullName evidence="2">Uncharacterized protein</fullName>
    </submittedName>
</protein>
<feature type="chain" id="PRO_5023098922" evidence="1">
    <location>
        <begin position="21"/>
        <end position="745"/>
    </location>
</feature>
<gene>
    <name evidence="2" type="ORF">CINCED_3A024963</name>
</gene>
<dbReference type="EMBL" id="CABPRJ010002458">
    <property type="protein sequence ID" value="VVC46278.1"/>
    <property type="molecule type" value="Genomic_DNA"/>
</dbReference>